<dbReference type="Proteomes" id="UP000440713">
    <property type="component" value="Unassembled WGS sequence"/>
</dbReference>
<dbReference type="AlphaFoldDB" id="A0A6N7XA24"/>
<organism evidence="1 2">
    <name type="scientific">Peptostreptococcus porci</name>
    <dbReference type="NCBI Taxonomy" id="2652282"/>
    <lineage>
        <taxon>Bacteria</taxon>
        <taxon>Bacillati</taxon>
        <taxon>Bacillota</taxon>
        <taxon>Clostridia</taxon>
        <taxon>Peptostreptococcales</taxon>
        <taxon>Peptostreptococcaceae</taxon>
        <taxon>Peptostreptococcus</taxon>
    </lineage>
</organism>
<accession>A0A6N7XA24</accession>
<dbReference type="Pfam" id="PF04463">
    <property type="entry name" value="2-thiour_desulf"/>
    <property type="match status" value="1"/>
</dbReference>
<keyword evidence="2" id="KW-1185">Reference proteome</keyword>
<sequence>MKVIVSGCLLGNNCKYNGGNNYNENVVKFLENKDYIVICPEEMGKMNTPRLPSEIQFSKTADEVLRYEAKVLNIEGIDVTKYFVDGANMALEIAKKNNCKLAILKDGSPSCGSNYVYNGNFEGKKIIGKGVCAHLLEKNGIEVISEYDVL</sequence>
<protein>
    <submittedName>
        <fullName evidence="1">DUF523 domain-containing protein</fullName>
    </submittedName>
</protein>
<name>A0A6N7XA24_9FIRM</name>
<comment type="caution">
    <text evidence="1">The sequence shown here is derived from an EMBL/GenBank/DDBJ whole genome shotgun (WGS) entry which is preliminary data.</text>
</comment>
<gene>
    <name evidence="1" type="ORF">FYJ71_00720</name>
</gene>
<dbReference type="PANTHER" id="PTHR30087:SF1">
    <property type="entry name" value="HYPOTHETICAL CYTOSOLIC PROTEIN"/>
    <property type="match status" value="1"/>
</dbReference>
<dbReference type="EMBL" id="VUNE01000001">
    <property type="protein sequence ID" value="MST61506.1"/>
    <property type="molecule type" value="Genomic_DNA"/>
</dbReference>
<proteinExistence type="predicted"/>
<evidence type="ECO:0000313" key="2">
    <source>
        <dbReference type="Proteomes" id="UP000440713"/>
    </source>
</evidence>
<dbReference type="InterPro" id="IPR007553">
    <property type="entry name" value="2-thiour_desulf"/>
</dbReference>
<reference evidence="1 2" key="1">
    <citation type="submission" date="2019-08" db="EMBL/GenBank/DDBJ databases">
        <title>In-depth cultivation of the pig gut microbiome towards novel bacterial diversity and tailored functional studies.</title>
        <authorList>
            <person name="Wylensek D."/>
            <person name="Hitch T.C.A."/>
            <person name="Clavel T."/>
        </authorList>
    </citation>
    <scope>NUCLEOTIDE SEQUENCE [LARGE SCALE GENOMIC DNA]</scope>
    <source>
        <strain evidence="1 2">WCA-SAB-591-4A-A</strain>
    </source>
</reference>
<dbReference type="RefSeq" id="WP_154536940.1">
    <property type="nucleotide sequence ID" value="NZ_JAXDWS010000020.1"/>
</dbReference>
<evidence type="ECO:0000313" key="1">
    <source>
        <dbReference type="EMBL" id="MST61506.1"/>
    </source>
</evidence>
<dbReference type="PANTHER" id="PTHR30087">
    <property type="entry name" value="INNER MEMBRANE PROTEIN"/>
    <property type="match status" value="1"/>
</dbReference>